<protein>
    <recommendedName>
        <fullName evidence="9">CXXC-type domain-containing protein</fullName>
    </recommendedName>
</protein>
<evidence type="ECO:0000313" key="11">
    <source>
        <dbReference type="Proteomes" id="UP000708208"/>
    </source>
</evidence>
<evidence type="ECO:0000256" key="6">
    <source>
        <dbReference type="ARBA" id="ARBA00023125"/>
    </source>
</evidence>
<dbReference type="InterPro" id="IPR040388">
    <property type="entry name" value="CXXC4/CXXC5"/>
</dbReference>
<keyword evidence="2" id="KW-0963">Cytoplasm</keyword>
<feature type="compositionally biased region" description="Polar residues" evidence="8">
    <location>
        <begin position="477"/>
        <end position="496"/>
    </location>
</feature>
<feature type="domain" description="CXXC-type" evidence="9">
    <location>
        <begin position="535"/>
        <end position="575"/>
    </location>
</feature>
<dbReference type="Pfam" id="PF02008">
    <property type="entry name" value="zf-CXXC"/>
    <property type="match status" value="1"/>
</dbReference>
<feature type="compositionally biased region" description="Pro residues" evidence="8">
    <location>
        <begin position="23"/>
        <end position="34"/>
    </location>
</feature>
<dbReference type="Proteomes" id="UP000708208">
    <property type="component" value="Unassembled WGS sequence"/>
</dbReference>
<feature type="region of interest" description="Disordered" evidence="8">
    <location>
        <begin position="434"/>
        <end position="534"/>
    </location>
</feature>
<keyword evidence="5" id="KW-0862">Zinc</keyword>
<keyword evidence="6" id="KW-0238">DNA-binding</keyword>
<dbReference type="AlphaFoldDB" id="A0A8J2KXW8"/>
<evidence type="ECO:0000313" key="10">
    <source>
        <dbReference type="EMBL" id="CAG7822923.1"/>
    </source>
</evidence>
<dbReference type="InterPro" id="IPR002857">
    <property type="entry name" value="Znf_CXXC"/>
</dbReference>
<keyword evidence="11" id="KW-1185">Reference proteome</keyword>
<proteinExistence type="predicted"/>
<accession>A0A8J2KXW8</accession>
<dbReference type="GO" id="GO:0005737">
    <property type="term" value="C:cytoplasm"/>
    <property type="evidence" value="ECO:0007669"/>
    <property type="project" value="UniProtKB-SubCell"/>
</dbReference>
<dbReference type="PANTHER" id="PTHR13419">
    <property type="entry name" value="ZINC FINGER-CONTAINING"/>
    <property type="match status" value="1"/>
</dbReference>
<feature type="compositionally biased region" description="Low complexity" evidence="8">
    <location>
        <begin position="210"/>
        <end position="219"/>
    </location>
</feature>
<dbReference type="PROSITE" id="PS51058">
    <property type="entry name" value="ZF_CXXC"/>
    <property type="match status" value="1"/>
</dbReference>
<evidence type="ECO:0000256" key="5">
    <source>
        <dbReference type="ARBA" id="ARBA00022833"/>
    </source>
</evidence>
<feature type="compositionally biased region" description="Low complexity" evidence="8">
    <location>
        <begin position="497"/>
        <end position="506"/>
    </location>
</feature>
<keyword evidence="3" id="KW-0479">Metal-binding</keyword>
<name>A0A8J2KXW8_9HEXA</name>
<dbReference type="PANTHER" id="PTHR13419:SF0">
    <property type="entry name" value="CXXC-TYPE DOMAIN-CONTAINING PROTEIN"/>
    <property type="match status" value="1"/>
</dbReference>
<dbReference type="GO" id="GO:0008327">
    <property type="term" value="F:methyl-CpG binding"/>
    <property type="evidence" value="ECO:0007669"/>
    <property type="project" value="TreeGrafter"/>
</dbReference>
<reference evidence="10" key="1">
    <citation type="submission" date="2021-06" db="EMBL/GenBank/DDBJ databases">
        <authorList>
            <person name="Hodson N. C."/>
            <person name="Mongue J. A."/>
            <person name="Jaron S. K."/>
        </authorList>
    </citation>
    <scope>NUCLEOTIDE SEQUENCE</scope>
</reference>
<keyword evidence="4 7" id="KW-0863">Zinc-finger</keyword>
<evidence type="ECO:0000256" key="8">
    <source>
        <dbReference type="SAM" id="MobiDB-lite"/>
    </source>
</evidence>
<dbReference type="GO" id="GO:0008270">
    <property type="term" value="F:zinc ion binding"/>
    <property type="evidence" value="ECO:0007669"/>
    <property type="project" value="UniProtKB-KW"/>
</dbReference>
<evidence type="ECO:0000256" key="3">
    <source>
        <dbReference type="ARBA" id="ARBA00022723"/>
    </source>
</evidence>
<evidence type="ECO:0000256" key="2">
    <source>
        <dbReference type="ARBA" id="ARBA00022490"/>
    </source>
</evidence>
<feature type="region of interest" description="Disordered" evidence="8">
    <location>
        <begin position="23"/>
        <end position="70"/>
    </location>
</feature>
<organism evidence="10 11">
    <name type="scientific">Allacma fusca</name>
    <dbReference type="NCBI Taxonomy" id="39272"/>
    <lineage>
        <taxon>Eukaryota</taxon>
        <taxon>Metazoa</taxon>
        <taxon>Ecdysozoa</taxon>
        <taxon>Arthropoda</taxon>
        <taxon>Hexapoda</taxon>
        <taxon>Collembola</taxon>
        <taxon>Symphypleona</taxon>
        <taxon>Sminthuridae</taxon>
        <taxon>Allacma</taxon>
    </lineage>
</organism>
<evidence type="ECO:0000259" key="9">
    <source>
        <dbReference type="PROSITE" id="PS51058"/>
    </source>
</evidence>
<evidence type="ECO:0000256" key="7">
    <source>
        <dbReference type="PROSITE-ProRule" id="PRU00509"/>
    </source>
</evidence>
<dbReference type="EMBL" id="CAJVCH010527822">
    <property type="protein sequence ID" value="CAG7822923.1"/>
    <property type="molecule type" value="Genomic_DNA"/>
</dbReference>
<feature type="region of interest" description="Disordered" evidence="8">
    <location>
        <begin position="108"/>
        <end position="219"/>
    </location>
</feature>
<sequence length="588" mass="63428">MTDSQDLGGWDLEHYPYVREFLPPPPTFKHPYPSPTTGTTNGNGDSHYLTLKSSSEPVSTSFSDPDGLQHPDVRYTELTNWDLTYANEGLTVRVLDSRQLDGGDQVIQYRPWEKPDSSQSPTLTSTSTSNGSHNISTSNGTHTTTSTSTTTSNGKSPPKSLTTLTALSSSPSPNNNNSFPDSFSANGTKLPSFQSQFNSFPEPNIPITQSSSSSISSASSSSAAAAHHLQLQNGEYFGTLTNGSSNSSSSPALPSFHTLPANNYIHGHATLLSGPVQNNPHIQNLQAHERQIQLFPSHMGGLLPGQPTNGHNYVMTNVVTNGGGSGYNTGNGATMLDLVPVHMGHPGSAPSTSLHHALHPEKTLTTDGNIPGLISLNHETNNLNIPKYHHHHPHPNPNIMTSEGHFETLIAVKIPSSSHSFMPQQYAVVNKALEQPQQQSSPQIVTNSHHHPAHHGSTGVGVQGNSKRQPKRKRNSIDSVESCHSSSLNNDLNEPQVSSSVSSSESDFARNSGGQGPGLGNYNGNNNDPGLEKPVKKKRKRCGECIGCQRKDNCGECAPCRNEKSHQICKIRRCEKLTEKKVISNFYF</sequence>
<evidence type="ECO:0000256" key="4">
    <source>
        <dbReference type="ARBA" id="ARBA00022771"/>
    </source>
</evidence>
<comment type="subcellular location">
    <subcellularLocation>
        <location evidence="1">Cytoplasm</location>
    </subcellularLocation>
</comment>
<feature type="compositionally biased region" description="Polar residues" evidence="8">
    <location>
        <begin position="187"/>
        <end position="209"/>
    </location>
</feature>
<evidence type="ECO:0000256" key="1">
    <source>
        <dbReference type="ARBA" id="ARBA00004496"/>
    </source>
</evidence>
<dbReference type="GO" id="GO:0005634">
    <property type="term" value="C:nucleus"/>
    <property type="evidence" value="ECO:0007669"/>
    <property type="project" value="TreeGrafter"/>
</dbReference>
<feature type="compositionally biased region" description="Low complexity" evidence="8">
    <location>
        <begin position="117"/>
        <end position="186"/>
    </location>
</feature>
<feature type="compositionally biased region" description="Polar residues" evidence="8">
    <location>
        <begin position="435"/>
        <end position="447"/>
    </location>
</feature>
<comment type="caution">
    <text evidence="10">The sequence shown here is derived from an EMBL/GenBank/DDBJ whole genome shotgun (WGS) entry which is preliminary data.</text>
</comment>
<dbReference type="OrthoDB" id="8777148at2759"/>
<feature type="compositionally biased region" description="Polar residues" evidence="8">
    <location>
        <begin position="51"/>
        <end position="63"/>
    </location>
</feature>
<gene>
    <name evidence="10" type="ORF">AFUS01_LOCUS33164</name>
</gene>